<dbReference type="SMART" id="SM00387">
    <property type="entry name" value="HATPase_c"/>
    <property type="match status" value="1"/>
</dbReference>
<keyword evidence="12" id="KW-1185">Reference proteome</keyword>
<dbReference type="PROSITE" id="PS50109">
    <property type="entry name" value="HIS_KIN"/>
    <property type="match status" value="1"/>
</dbReference>
<feature type="transmembrane region" description="Helical" evidence="8">
    <location>
        <begin position="139"/>
        <end position="158"/>
    </location>
</feature>
<reference evidence="12" key="2">
    <citation type="submission" date="2011-01" db="EMBL/GenBank/DDBJ databases">
        <title>The complete genome of Nitratifractor salsuginis DSM 16511.</title>
        <authorList>
            <consortium name="US DOE Joint Genome Institute (JGI-PGF)"/>
            <person name="Lucas S."/>
            <person name="Copeland A."/>
            <person name="Lapidus A."/>
            <person name="Bruce D."/>
            <person name="Goodwin L."/>
            <person name="Pitluck S."/>
            <person name="Kyrpides N."/>
            <person name="Mavromatis K."/>
            <person name="Ivanova N."/>
            <person name="Mikhailova N."/>
            <person name="Zeytun A."/>
            <person name="Detter J.C."/>
            <person name="Tapia R."/>
            <person name="Han C."/>
            <person name="Land M."/>
            <person name="Hauser L."/>
            <person name="Markowitz V."/>
            <person name="Cheng J.-F."/>
            <person name="Hugenholtz P."/>
            <person name="Woyke T."/>
            <person name="Wu D."/>
            <person name="Tindall B."/>
            <person name="Schuetze A."/>
            <person name="Brambilla E."/>
            <person name="Klenk H.-P."/>
            <person name="Eisen J.A."/>
        </authorList>
    </citation>
    <scope>NUCLEOTIDE SEQUENCE [LARGE SCALE GENOMIC DNA]</scope>
    <source>
        <strain evidence="12">DSM 16511 / JCM 12458 / E9I37-1</strain>
    </source>
</reference>
<dbReference type="InterPro" id="IPR050398">
    <property type="entry name" value="HssS/ArlS-like"/>
</dbReference>
<dbReference type="PANTHER" id="PTHR45528">
    <property type="entry name" value="SENSOR HISTIDINE KINASE CPXA"/>
    <property type="match status" value="1"/>
</dbReference>
<dbReference type="EC" id="2.7.13.3" evidence="3"/>
<evidence type="ECO:0000256" key="7">
    <source>
        <dbReference type="ARBA" id="ARBA00023136"/>
    </source>
</evidence>
<evidence type="ECO:0000256" key="6">
    <source>
        <dbReference type="ARBA" id="ARBA00022777"/>
    </source>
</evidence>
<dbReference type="GO" id="GO:0000155">
    <property type="term" value="F:phosphorelay sensor kinase activity"/>
    <property type="evidence" value="ECO:0007669"/>
    <property type="project" value="InterPro"/>
</dbReference>
<dbReference type="eggNOG" id="COG0642">
    <property type="taxonomic scope" value="Bacteria"/>
</dbReference>
<dbReference type="PROSITE" id="PS50885">
    <property type="entry name" value="HAMP"/>
    <property type="match status" value="1"/>
</dbReference>
<dbReference type="CDD" id="cd06225">
    <property type="entry name" value="HAMP"/>
    <property type="match status" value="1"/>
</dbReference>
<gene>
    <name evidence="11" type="ordered locus">Nitsa_0533</name>
</gene>
<dbReference type="InterPro" id="IPR047994">
    <property type="entry name" value="ArsS-like"/>
</dbReference>
<evidence type="ECO:0000313" key="11">
    <source>
        <dbReference type="EMBL" id="ADV45803.1"/>
    </source>
</evidence>
<dbReference type="Gene3D" id="3.30.565.10">
    <property type="entry name" value="Histidine kinase-like ATPase, C-terminal domain"/>
    <property type="match status" value="1"/>
</dbReference>
<dbReference type="STRING" id="749222.Nitsa_0533"/>
<dbReference type="InterPro" id="IPR036890">
    <property type="entry name" value="HATPase_C_sf"/>
</dbReference>
<dbReference type="Proteomes" id="UP000008633">
    <property type="component" value="Chromosome"/>
</dbReference>
<keyword evidence="7 8" id="KW-0472">Membrane</keyword>
<dbReference type="CDD" id="cd00075">
    <property type="entry name" value="HATPase"/>
    <property type="match status" value="1"/>
</dbReference>
<keyword evidence="8" id="KW-1133">Transmembrane helix</keyword>
<dbReference type="InterPro" id="IPR005467">
    <property type="entry name" value="His_kinase_dom"/>
</dbReference>
<feature type="transmembrane region" description="Helical" evidence="8">
    <location>
        <begin position="21"/>
        <end position="38"/>
    </location>
</feature>
<evidence type="ECO:0000256" key="4">
    <source>
        <dbReference type="ARBA" id="ARBA00022553"/>
    </source>
</evidence>
<keyword evidence="4" id="KW-0597">Phosphoprotein</keyword>
<evidence type="ECO:0000259" key="9">
    <source>
        <dbReference type="PROSITE" id="PS50109"/>
    </source>
</evidence>
<dbReference type="SMART" id="SM00304">
    <property type="entry name" value="HAMP"/>
    <property type="match status" value="1"/>
</dbReference>
<evidence type="ECO:0000259" key="10">
    <source>
        <dbReference type="PROSITE" id="PS50885"/>
    </source>
</evidence>
<dbReference type="Pfam" id="PF00672">
    <property type="entry name" value="HAMP"/>
    <property type="match status" value="1"/>
</dbReference>
<dbReference type="Gene3D" id="6.10.340.10">
    <property type="match status" value="1"/>
</dbReference>
<evidence type="ECO:0000256" key="3">
    <source>
        <dbReference type="ARBA" id="ARBA00012438"/>
    </source>
</evidence>
<dbReference type="InterPro" id="IPR036097">
    <property type="entry name" value="HisK_dim/P_sf"/>
</dbReference>
<organism evidence="11 12">
    <name type="scientific">Nitratifractor salsuginis (strain DSM 16511 / JCM 12458 / E9I37-1)</name>
    <dbReference type="NCBI Taxonomy" id="749222"/>
    <lineage>
        <taxon>Bacteria</taxon>
        <taxon>Pseudomonadati</taxon>
        <taxon>Campylobacterota</taxon>
        <taxon>Epsilonproteobacteria</taxon>
        <taxon>Campylobacterales</taxon>
        <taxon>Sulfurovaceae</taxon>
        <taxon>Nitratifractor</taxon>
    </lineage>
</organism>
<dbReference type="SUPFAM" id="SSF55874">
    <property type="entry name" value="ATPase domain of HSP90 chaperone/DNA topoisomerase II/histidine kinase"/>
    <property type="match status" value="1"/>
</dbReference>
<dbReference type="KEGG" id="nsa:Nitsa_0533"/>
<keyword evidence="5" id="KW-0808">Transferase</keyword>
<comment type="subcellular location">
    <subcellularLocation>
        <location evidence="2">Membrane</location>
        <topology evidence="2">Multi-pass membrane protein</topology>
    </subcellularLocation>
</comment>
<reference evidence="11 12" key="1">
    <citation type="journal article" date="2011" name="Stand. Genomic Sci.">
        <title>Complete genome sequence of Nitratifractor salsuginis type strain (E9I37-1).</title>
        <authorList>
            <person name="Anderson I."/>
            <person name="Sikorski J."/>
            <person name="Zeytun A."/>
            <person name="Nolan M."/>
            <person name="Lapidus A."/>
            <person name="Lucas S."/>
            <person name="Hammon N."/>
            <person name="Deshpande S."/>
            <person name="Cheng J.F."/>
            <person name="Tapia R."/>
            <person name="Han C."/>
            <person name="Goodwin L."/>
            <person name="Pitluck S."/>
            <person name="Liolios K."/>
            <person name="Pagani I."/>
            <person name="Ivanova N."/>
            <person name="Huntemann M."/>
            <person name="Mavromatis K."/>
            <person name="Ovchinikova G."/>
            <person name="Pati A."/>
            <person name="Chen A."/>
            <person name="Palaniappan K."/>
            <person name="Land M."/>
            <person name="Hauser L."/>
            <person name="Brambilla E.M."/>
            <person name="Ngatchou-Djao O.D."/>
            <person name="Rohde M."/>
            <person name="Tindall B.J."/>
            <person name="Goker M."/>
            <person name="Detter J.C."/>
            <person name="Woyke T."/>
            <person name="Bristow J."/>
            <person name="Eisen J.A."/>
            <person name="Markowitz V."/>
            <person name="Hugenholtz P."/>
            <person name="Klenk H.P."/>
            <person name="Kyrpides N.C."/>
        </authorList>
    </citation>
    <scope>NUCLEOTIDE SEQUENCE [LARGE SCALE GENOMIC DNA]</scope>
    <source>
        <strain evidence="12">DSM 16511 / JCM 12458 / E9I37-1</strain>
    </source>
</reference>
<evidence type="ECO:0000256" key="5">
    <source>
        <dbReference type="ARBA" id="ARBA00022679"/>
    </source>
</evidence>
<feature type="domain" description="HAMP" evidence="10">
    <location>
        <begin position="158"/>
        <end position="210"/>
    </location>
</feature>
<dbReference type="HOGENOM" id="CLU_051843_0_0_7"/>
<accession>E6X100</accession>
<keyword evidence="8" id="KW-0812">Transmembrane</keyword>
<evidence type="ECO:0000313" key="12">
    <source>
        <dbReference type="Proteomes" id="UP000008633"/>
    </source>
</evidence>
<sequence length="410" mass="47717">MWATSLFKRFRITSLRAKIDLVFSIAMILLIFLFAVLWKRSVDRSFAEIQMQERANIHYLYLYYLKYGTIDRDYLASQNIRVVDVGGKNLKLYKEIVKKGKKKDFAVANIRLHRYILINNDRFKLILENLNKPRFPVELALAFAGALALLILLYFWMIRSIQPLSELREKILRFSEGDLDIHCHSDREDEIAAVANAFDQAVGRIRDLMRSRQLLLRAIMHELKTPIAKGRLLSEMIDDPKRKARFHAIFERLNLLIDEFAKVEQITSRNFQPDFHRYKASDILEGSIDLLMLDDPAKYLHTVIAKDFTLQADFELLTLALKNLIDNAVKYSPDRHADILIKAPTIVVSNRGKPLPHPLEEYFTPFHASEGGLGLGLYIIKSILDLHGMDLRYRHEKGENYFEIVIKNEE</sequence>
<evidence type="ECO:0000256" key="2">
    <source>
        <dbReference type="ARBA" id="ARBA00004141"/>
    </source>
</evidence>
<proteinExistence type="predicted"/>
<dbReference type="Pfam" id="PF02518">
    <property type="entry name" value="HATPase_c"/>
    <property type="match status" value="1"/>
</dbReference>
<dbReference type="GO" id="GO:0016020">
    <property type="term" value="C:membrane"/>
    <property type="evidence" value="ECO:0007669"/>
    <property type="project" value="UniProtKB-SubCell"/>
</dbReference>
<comment type="catalytic activity">
    <reaction evidence="1">
        <text>ATP + protein L-histidine = ADP + protein N-phospho-L-histidine.</text>
        <dbReference type="EC" id="2.7.13.3"/>
    </reaction>
</comment>
<evidence type="ECO:0000256" key="8">
    <source>
        <dbReference type="SAM" id="Phobius"/>
    </source>
</evidence>
<name>E6X100_NITSE</name>
<dbReference type="InterPro" id="IPR003660">
    <property type="entry name" value="HAMP_dom"/>
</dbReference>
<dbReference type="InterPro" id="IPR003594">
    <property type="entry name" value="HATPase_dom"/>
</dbReference>
<dbReference type="SUPFAM" id="SSF158472">
    <property type="entry name" value="HAMP domain-like"/>
    <property type="match status" value="1"/>
</dbReference>
<dbReference type="PANTHER" id="PTHR45528:SF12">
    <property type="entry name" value="SENSOR HISTIDINE KINASE ARSS"/>
    <property type="match status" value="1"/>
</dbReference>
<dbReference type="EMBL" id="CP002452">
    <property type="protein sequence ID" value="ADV45803.1"/>
    <property type="molecule type" value="Genomic_DNA"/>
</dbReference>
<dbReference type="SUPFAM" id="SSF47384">
    <property type="entry name" value="Homodimeric domain of signal transducing histidine kinase"/>
    <property type="match status" value="1"/>
</dbReference>
<dbReference type="NCBIfam" id="NF038389">
    <property type="entry name" value="ArsS_fam_HK"/>
    <property type="match status" value="1"/>
</dbReference>
<dbReference type="AlphaFoldDB" id="E6X100"/>
<keyword evidence="6 11" id="KW-0418">Kinase</keyword>
<feature type="domain" description="Histidine kinase" evidence="9">
    <location>
        <begin position="218"/>
        <end position="410"/>
    </location>
</feature>
<protein>
    <recommendedName>
        <fullName evidence="3">histidine kinase</fullName>
        <ecNumber evidence="3">2.7.13.3</ecNumber>
    </recommendedName>
</protein>
<evidence type="ECO:0000256" key="1">
    <source>
        <dbReference type="ARBA" id="ARBA00000085"/>
    </source>
</evidence>